<keyword evidence="3" id="KW-1185">Reference proteome</keyword>
<dbReference type="EMBL" id="JAPEUY010000017">
    <property type="protein sequence ID" value="KAJ4364442.1"/>
    <property type="molecule type" value="Genomic_DNA"/>
</dbReference>
<name>A0A9W9CIR1_9PLEO</name>
<dbReference type="Proteomes" id="UP001140560">
    <property type="component" value="Unassembled WGS sequence"/>
</dbReference>
<dbReference type="AlphaFoldDB" id="A0A9W9CIR1"/>
<proteinExistence type="predicted"/>
<accession>A0A9W9CIR1</accession>
<evidence type="ECO:0000256" key="1">
    <source>
        <dbReference type="SAM" id="Phobius"/>
    </source>
</evidence>
<keyword evidence="1" id="KW-1133">Transmembrane helix</keyword>
<evidence type="ECO:0000313" key="2">
    <source>
        <dbReference type="EMBL" id="KAJ4364442.1"/>
    </source>
</evidence>
<feature type="transmembrane region" description="Helical" evidence="1">
    <location>
        <begin position="122"/>
        <end position="142"/>
    </location>
</feature>
<keyword evidence="1" id="KW-0472">Membrane</keyword>
<gene>
    <name evidence="2" type="ORF">N0V83_009036</name>
</gene>
<evidence type="ECO:0000313" key="3">
    <source>
        <dbReference type="Proteomes" id="UP001140560"/>
    </source>
</evidence>
<keyword evidence="1" id="KW-0812">Transmembrane</keyword>
<reference evidence="2" key="1">
    <citation type="submission" date="2022-10" db="EMBL/GenBank/DDBJ databases">
        <title>Tapping the CABI collections for fungal endophytes: first genome assemblies for Collariella, Neodidymelliopsis, Ascochyta clinopodiicola, Didymella pomorum, Didymosphaeria variabile, Neocosmospora piperis and Neocucurbitaria cava.</title>
        <authorList>
            <person name="Hill R."/>
        </authorList>
    </citation>
    <scope>NUCLEOTIDE SEQUENCE</scope>
    <source>
        <strain evidence="2">IMI 356814</strain>
    </source>
</reference>
<sequence length="145" mass="16629">MNALRPLLVRRVSAVTSPVVTPPIVCPIRFFSRSRHTREFDPLLRKLLNQSEQHSEILREIIQNSKVLEAKWDLKFQALEKDGKMHMQTLDEDGKMHKQTLDERLNVFEVGRDLNRSATRTLFAITSVVFSGSSVLVAWWGLTSA</sequence>
<organism evidence="2 3">
    <name type="scientific">Neocucurbitaria cava</name>
    <dbReference type="NCBI Taxonomy" id="798079"/>
    <lineage>
        <taxon>Eukaryota</taxon>
        <taxon>Fungi</taxon>
        <taxon>Dikarya</taxon>
        <taxon>Ascomycota</taxon>
        <taxon>Pezizomycotina</taxon>
        <taxon>Dothideomycetes</taxon>
        <taxon>Pleosporomycetidae</taxon>
        <taxon>Pleosporales</taxon>
        <taxon>Pleosporineae</taxon>
        <taxon>Cucurbitariaceae</taxon>
        <taxon>Neocucurbitaria</taxon>
    </lineage>
</organism>
<protein>
    <submittedName>
        <fullName evidence="2">Uncharacterized protein</fullName>
    </submittedName>
</protein>
<comment type="caution">
    <text evidence="2">The sequence shown here is derived from an EMBL/GenBank/DDBJ whole genome shotgun (WGS) entry which is preliminary data.</text>
</comment>